<dbReference type="AlphaFoldDB" id="A0A934R3Y5"/>
<name>A0A934R3Y5_9BACT</name>
<accession>A0A934R3Y5</accession>
<feature type="signal peptide" evidence="2">
    <location>
        <begin position="1"/>
        <end position="22"/>
    </location>
</feature>
<evidence type="ECO:0000256" key="2">
    <source>
        <dbReference type="SAM" id="SignalP"/>
    </source>
</evidence>
<keyword evidence="2" id="KW-0732">Signal</keyword>
<evidence type="ECO:0000313" key="4">
    <source>
        <dbReference type="Proteomes" id="UP000600139"/>
    </source>
</evidence>
<keyword evidence="4" id="KW-1185">Reference proteome</keyword>
<dbReference type="RefSeq" id="WP_200349790.1">
    <property type="nucleotide sequence ID" value="NZ_BAABHZ010000010.1"/>
</dbReference>
<evidence type="ECO:0000313" key="3">
    <source>
        <dbReference type="EMBL" id="MBK1814840.1"/>
    </source>
</evidence>
<reference evidence="3" key="1">
    <citation type="submission" date="2021-01" db="EMBL/GenBank/DDBJ databases">
        <title>Modified the classification status of verrucomicrobia.</title>
        <authorList>
            <person name="Feng X."/>
        </authorList>
    </citation>
    <scope>NUCLEOTIDE SEQUENCE</scope>
    <source>
        <strain evidence="3">JCM 18052</strain>
    </source>
</reference>
<proteinExistence type="predicted"/>
<organism evidence="3 4">
    <name type="scientific">Luteolibacter yonseiensis</name>
    <dbReference type="NCBI Taxonomy" id="1144680"/>
    <lineage>
        <taxon>Bacteria</taxon>
        <taxon>Pseudomonadati</taxon>
        <taxon>Verrucomicrobiota</taxon>
        <taxon>Verrucomicrobiia</taxon>
        <taxon>Verrucomicrobiales</taxon>
        <taxon>Verrucomicrobiaceae</taxon>
        <taxon>Luteolibacter</taxon>
    </lineage>
</organism>
<dbReference type="Proteomes" id="UP000600139">
    <property type="component" value="Unassembled WGS sequence"/>
</dbReference>
<gene>
    <name evidence="3" type="ORF">JIN84_04390</name>
</gene>
<sequence>MKTPTTALILGILSSLAPITQANPGGPHPPPPFRGGNNSAPEPQKPQIAVVEEELGIARDKFETYRKLTFEGFRYYVKSDETLRATHAAIYQKIQNNTLNERLTVTQARAFVLQLLEISSTHVEAPNPALTADNLDALSKNIDTILLEKVEGGILTPDLNRREWLMDELVHFAADSSVSDSRRSSLVNRLEDLLAAEDRAKESGDLSDNERDKLLENSVDTWKAFVRVFRK</sequence>
<evidence type="ECO:0000256" key="1">
    <source>
        <dbReference type="SAM" id="MobiDB-lite"/>
    </source>
</evidence>
<dbReference type="EMBL" id="JAENIK010000004">
    <property type="protein sequence ID" value="MBK1814840.1"/>
    <property type="molecule type" value="Genomic_DNA"/>
</dbReference>
<feature type="region of interest" description="Disordered" evidence="1">
    <location>
        <begin position="19"/>
        <end position="43"/>
    </location>
</feature>
<comment type="caution">
    <text evidence="3">The sequence shown here is derived from an EMBL/GenBank/DDBJ whole genome shotgun (WGS) entry which is preliminary data.</text>
</comment>
<feature type="chain" id="PRO_5037542235" evidence="2">
    <location>
        <begin position="23"/>
        <end position="231"/>
    </location>
</feature>
<protein>
    <submittedName>
        <fullName evidence="3">Uncharacterized protein</fullName>
    </submittedName>
</protein>